<dbReference type="PANTHER" id="PTHR32073:SF7">
    <property type="entry name" value="GH11358P"/>
    <property type="match status" value="1"/>
</dbReference>
<dbReference type="OMA" id="LWAACYI"/>
<evidence type="ECO:0000259" key="5">
    <source>
        <dbReference type="Pfam" id="PF12260"/>
    </source>
</evidence>
<proteinExistence type="inferred from homology"/>
<evidence type="ECO:0000256" key="4">
    <source>
        <dbReference type="ARBA" id="ARBA00022729"/>
    </source>
</evidence>
<dbReference type="PANTHER" id="PTHR32073">
    <property type="entry name" value="GH11358P"/>
    <property type="match status" value="1"/>
</dbReference>
<evidence type="ECO:0000313" key="6">
    <source>
        <dbReference type="EMBL" id="TRY67135.1"/>
    </source>
</evidence>
<keyword evidence="3" id="KW-0964">Secreted</keyword>
<keyword evidence="7" id="KW-1185">Reference proteome</keyword>
<protein>
    <recommendedName>
        <fullName evidence="5">FAM69 protein-kinase domain-containing protein</fullName>
    </recommendedName>
</protein>
<dbReference type="Pfam" id="PF12260">
    <property type="entry name" value="PIP49_C"/>
    <property type="match status" value="1"/>
</dbReference>
<sequence length="400" mass="45702">MRFHRKSILVWIILICVAIKCYPYVFPLQIDLTQEAFLEHDACPACFGTNLCAPIFKSQIQLTNWTRFSISRLMNAKNVFYGNYKFEKVILKKLGHDHELRSLDGEICQAYKERPDCDAGRYLKFLTKEYTLNLGRDETLDFRPLARHEWTEVLSCMRSQALIDLIVKKSRLHESAPTLEQILTLLILNPEPLIFSVFREDDNWPFPKYHGSCGRLAVFQDEGKPLSEFYSSDWNIRVLLSKQLLSSAMKFVRNDLNVALYYTDWISDNFAVNQDFQVKFVDGENFILVDQSEIRALAAPGWNISHTSDGFQCESRFCYSTADLCTHAESDHNIYGLCKGLLAPGALDYALPEGLLHSIPSEVTRKHPLLPRLIGECASPTIPGGRFEAAQGLMEILSQL</sequence>
<reference evidence="6 7" key="1">
    <citation type="journal article" date="2018" name="Nat. Ecol. Evol.">
        <title>Genomic signatures of mitonuclear coevolution across populations of Tigriopus californicus.</title>
        <authorList>
            <person name="Barreto F.S."/>
            <person name="Watson E.T."/>
            <person name="Lima T.G."/>
            <person name="Willett C.S."/>
            <person name="Edmands S."/>
            <person name="Li W."/>
            <person name="Burton R.S."/>
        </authorList>
    </citation>
    <scope>NUCLEOTIDE SEQUENCE [LARGE SCALE GENOMIC DNA]</scope>
    <source>
        <strain evidence="6 7">San Diego</strain>
    </source>
</reference>
<gene>
    <name evidence="6" type="ORF">TCAL_11442</name>
</gene>
<comment type="similarity">
    <text evidence="2">Belongs to the DIPK family.</text>
</comment>
<evidence type="ECO:0000256" key="1">
    <source>
        <dbReference type="ARBA" id="ARBA00004613"/>
    </source>
</evidence>
<dbReference type="Proteomes" id="UP000318571">
    <property type="component" value="Chromosome 4"/>
</dbReference>
<name>A0A553NNX5_TIGCA</name>
<dbReference type="GO" id="GO:0005576">
    <property type="term" value="C:extracellular region"/>
    <property type="evidence" value="ECO:0007669"/>
    <property type="project" value="UniProtKB-SubCell"/>
</dbReference>
<accession>A0A553NNX5</accession>
<evidence type="ECO:0000256" key="2">
    <source>
        <dbReference type="ARBA" id="ARBA00006338"/>
    </source>
</evidence>
<comment type="subcellular location">
    <subcellularLocation>
        <location evidence="1">Secreted</location>
    </subcellularLocation>
</comment>
<feature type="domain" description="FAM69 protein-kinase" evidence="5">
    <location>
        <begin position="186"/>
        <end position="379"/>
    </location>
</feature>
<comment type="caution">
    <text evidence="6">The sequence shown here is derived from an EMBL/GenBank/DDBJ whole genome shotgun (WGS) entry which is preliminary data.</text>
</comment>
<dbReference type="EMBL" id="VCGU01000011">
    <property type="protein sequence ID" value="TRY67135.1"/>
    <property type="molecule type" value="Genomic_DNA"/>
</dbReference>
<dbReference type="AlphaFoldDB" id="A0A553NNX5"/>
<dbReference type="InterPro" id="IPR022049">
    <property type="entry name" value="FAM69_kinase_dom"/>
</dbReference>
<keyword evidence="4" id="KW-0732">Signal</keyword>
<dbReference type="STRING" id="6832.A0A553NNX5"/>
<evidence type="ECO:0000256" key="3">
    <source>
        <dbReference type="ARBA" id="ARBA00022525"/>
    </source>
</evidence>
<dbReference type="InterPro" id="IPR020519">
    <property type="entry name" value="DIPK2A/B"/>
</dbReference>
<organism evidence="6 7">
    <name type="scientific">Tigriopus californicus</name>
    <name type="common">Marine copepod</name>
    <dbReference type="NCBI Taxonomy" id="6832"/>
    <lineage>
        <taxon>Eukaryota</taxon>
        <taxon>Metazoa</taxon>
        <taxon>Ecdysozoa</taxon>
        <taxon>Arthropoda</taxon>
        <taxon>Crustacea</taxon>
        <taxon>Multicrustacea</taxon>
        <taxon>Hexanauplia</taxon>
        <taxon>Copepoda</taxon>
        <taxon>Harpacticoida</taxon>
        <taxon>Harpacticidae</taxon>
        <taxon>Tigriopus</taxon>
    </lineage>
</organism>
<evidence type="ECO:0000313" key="7">
    <source>
        <dbReference type="Proteomes" id="UP000318571"/>
    </source>
</evidence>